<gene>
    <name evidence="2" type="ORF">RJ641_019027</name>
</gene>
<comment type="caution">
    <text evidence="2">The sequence shown here is derived from an EMBL/GenBank/DDBJ whole genome shotgun (WGS) entry which is preliminary data.</text>
</comment>
<sequence>MLFSGVEPNYVTIASILPLCAGVANLQHGKEFHCYITKREWFEDYLLLWNALVDMYARSGKFVAAKRVFDLLTMKGECESGNGHAGLTLFDLMIRSHIMPDHVAMVADLSDCSHLGLVIEGERLFEKMHIDFGITPLLERFDCMVDLYGRLVY</sequence>
<accession>A0AAN8URK0</accession>
<dbReference type="Proteomes" id="UP001370490">
    <property type="component" value="Unassembled WGS sequence"/>
</dbReference>
<dbReference type="InterPro" id="IPR011990">
    <property type="entry name" value="TPR-like_helical_dom_sf"/>
</dbReference>
<name>A0AAN8URK0_9MAGN</name>
<dbReference type="GO" id="GO:0009451">
    <property type="term" value="P:RNA modification"/>
    <property type="evidence" value="ECO:0007669"/>
    <property type="project" value="InterPro"/>
</dbReference>
<dbReference type="Pfam" id="PF01535">
    <property type="entry name" value="PPR"/>
    <property type="match status" value="1"/>
</dbReference>
<dbReference type="GO" id="GO:0003723">
    <property type="term" value="F:RNA binding"/>
    <property type="evidence" value="ECO:0007669"/>
    <property type="project" value="InterPro"/>
</dbReference>
<dbReference type="InterPro" id="IPR002885">
    <property type="entry name" value="PPR_rpt"/>
</dbReference>
<keyword evidence="3" id="KW-1185">Reference proteome</keyword>
<dbReference type="PANTHER" id="PTHR47926">
    <property type="entry name" value="PENTATRICOPEPTIDE REPEAT-CONTAINING PROTEIN"/>
    <property type="match status" value="1"/>
</dbReference>
<evidence type="ECO:0000256" key="1">
    <source>
        <dbReference type="ARBA" id="ARBA00022737"/>
    </source>
</evidence>
<dbReference type="AlphaFoldDB" id="A0AAN8URK0"/>
<dbReference type="Gene3D" id="1.25.40.10">
    <property type="entry name" value="Tetratricopeptide repeat domain"/>
    <property type="match status" value="2"/>
</dbReference>
<protein>
    <submittedName>
        <fullName evidence="2">Pentatricopeptide repeat</fullName>
    </submittedName>
</protein>
<dbReference type="EMBL" id="JBAMMX010000024">
    <property type="protein sequence ID" value="KAK6916166.1"/>
    <property type="molecule type" value="Genomic_DNA"/>
</dbReference>
<dbReference type="NCBIfam" id="TIGR00756">
    <property type="entry name" value="PPR"/>
    <property type="match status" value="1"/>
</dbReference>
<proteinExistence type="predicted"/>
<evidence type="ECO:0000313" key="2">
    <source>
        <dbReference type="EMBL" id="KAK6916166.1"/>
    </source>
</evidence>
<keyword evidence="1" id="KW-0677">Repeat</keyword>
<dbReference type="InterPro" id="IPR046960">
    <property type="entry name" value="PPR_At4g14850-like_plant"/>
</dbReference>
<organism evidence="2 3">
    <name type="scientific">Dillenia turbinata</name>
    <dbReference type="NCBI Taxonomy" id="194707"/>
    <lineage>
        <taxon>Eukaryota</taxon>
        <taxon>Viridiplantae</taxon>
        <taxon>Streptophyta</taxon>
        <taxon>Embryophyta</taxon>
        <taxon>Tracheophyta</taxon>
        <taxon>Spermatophyta</taxon>
        <taxon>Magnoliopsida</taxon>
        <taxon>eudicotyledons</taxon>
        <taxon>Gunneridae</taxon>
        <taxon>Pentapetalae</taxon>
        <taxon>Dilleniales</taxon>
        <taxon>Dilleniaceae</taxon>
        <taxon>Dillenia</taxon>
    </lineage>
</organism>
<reference evidence="2 3" key="1">
    <citation type="submission" date="2023-12" db="EMBL/GenBank/DDBJ databases">
        <title>A high-quality genome assembly for Dillenia turbinata (Dilleniales).</title>
        <authorList>
            <person name="Chanderbali A."/>
        </authorList>
    </citation>
    <scope>NUCLEOTIDE SEQUENCE [LARGE SCALE GENOMIC DNA]</scope>
    <source>
        <strain evidence="2">LSX21</strain>
        <tissue evidence="2">Leaf</tissue>
    </source>
</reference>
<evidence type="ECO:0000313" key="3">
    <source>
        <dbReference type="Proteomes" id="UP001370490"/>
    </source>
</evidence>
<dbReference type="PANTHER" id="PTHR47926:SF375">
    <property type="entry name" value="PENTATRICOPEPTIDE REPEAT-CONTAINING PROTEIN"/>
    <property type="match status" value="1"/>
</dbReference>